<dbReference type="AlphaFoldDB" id="A0AA86PD66"/>
<evidence type="ECO:0000313" key="2">
    <source>
        <dbReference type="EMBL" id="CAL6025278.1"/>
    </source>
</evidence>
<evidence type="ECO:0000313" key="1">
    <source>
        <dbReference type="EMBL" id="CAI9936795.1"/>
    </source>
</evidence>
<gene>
    <name evidence="1" type="ORF">HINF_LOCUS24440</name>
    <name evidence="2" type="ORF">HINF_LOCUS30116</name>
</gene>
<reference evidence="1" key="1">
    <citation type="submission" date="2023-06" db="EMBL/GenBank/DDBJ databases">
        <authorList>
            <person name="Kurt Z."/>
        </authorList>
    </citation>
    <scope>NUCLEOTIDE SEQUENCE</scope>
</reference>
<dbReference type="Proteomes" id="UP001642409">
    <property type="component" value="Unassembled WGS sequence"/>
</dbReference>
<protein>
    <submittedName>
        <fullName evidence="2">Hypothetical_protein</fullName>
    </submittedName>
</protein>
<keyword evidence="3" id="KW-1185">Reference proteome</keyword>
<proteinExistence type="predicted"/>
<dbReference type="EMBL" id="CAXDID020000098">
    <property type="protein sequence ID" value="CAL6025278.1"/>
    <property type="molecule type" value="Genomic_DNA"/>
</dbReference>
<comment type="caution">
    <text evidence="1">The sequence shown here is derived from an EMBL/GenBank/DDBJ whole genome shotgun (WGS) entry which is preliminary data.</text>
</comment>
<dbReference type="EMBL" id="CATOUU010000642">
    <property type="protein sequence ID" value="CAI9936795.1"/>
    <property type="molecule type" value="Genomic_DNA"/>
</dbReference>
<name>A0AA86PD66_9EUKA</name>
<evidence type="ECO:0000313" key="3">
    <source>
        <dbReference type="Proteomes" id="UP001642409"/>
    </source>
</evidence>
<sequence>MNQTQQTEAMCTEVFKQILSIIFKINMNNKSNKELCQIIDNLQYKNQFWQLVQHKFQYYQYSTYQTVLHTEFYYNVYYRQALFSERLNEADCQYLEQYFEQNDYVVSELVLQLMEGYFKNRSIFPYEVSRQLHKIENQQQRKIQEEKKNEIKNKIEQQQRQDKLCKPQKETYMNINEIKISENFGEQYIQQYNKQGLSDLQTSKQPIIANEILGMPLGVQDKANIYNYMQQHIYNKRNIRTAQITEELVNAFFKEANIFTSVIEEYVDQLLKEHKSQLKSDNPQNSGIFGMFDASSQLNIKLKSNYEDVKDQHFQKDNVY</sequence>
<organism evidence="1">
    <name type="scientific">Hexamita inflata</name>
    <dbReference type="NCBI Taxonomy" id="28002"/>
    <lineage>
        <taxon>Eukaryota</taxon>
        <taxon>Metamonada</taxon>
        <taxon>Diplomonadida</taxon>
        <taxon>Hexamitidae</taxon>
        <taxon>Hexamitinae</taxon>
        <taxon>Hexamita</taxon>
    </lineage>
</organism>
<accession>A0AA86PD66</accession>
<reference evidence="2 3" key="2">
    <citation type="submission" date="2024-07" db="EMBL/GenBank/DDBJ databases">
        <authorList>
            <person name="Akdeniz Z."/>
        </authorList>
    </citation>
    <scope>NUCLEOTIDE SEQUENCE [LARGE SCALE GENOMIC DNA]</scope>
</reference>